<reference evidence="3" key="1">
    <citation type="submission" date="2016-10" db="EMBL/GenBank/DDBJ databases">
        <authorList>
            <person name="Varghese N."/>
            <person name="Submissions S."/>
        </authorList>
    </citation>
    <scope>NUCLEOTIDE SEQUENCE [LARGE SCALE GENOMIC DNA]</scope>
    <source>
        <strain evidence="3">DC30,IBRC 10041,KCTC 4046</strain>
    </source>
</reference>
<dbReference type="AlphaFoldDB" id="A0A1H3E5P9"/>
<dbReference type="OrthoDB" id="170690at2157"/>
<name>A0A1H3E5P9_9EURY</name>
<organism evidence="2 3">
    <name type="scientific">Halopenitus persicus</name>
    <dbReference type="NCBI Taxonomy" id="1048396"/>
    <lineage>
        <taxon>Archaea</taxon>
        <taxon>Methanobacteriati</taxon>
        <taxon>Methanobacteriota</taxon>
        <taxon>Stenosarchaea group</taxon>
        <taxon>Halobacteria</taxon>
        <taxon>Halobacteriales</taxon>
        <taxon>Haloferacaceae</taxon>
        <taxon>Halopenitus</taxon>
    </lineage>
</organism>
<gene>
    <name evidence="2" type="ORF">SAMN05216564_101298</name>
</gene>
<feature type="transmembrane region" description="Helical" evidence="1">
    <location>
        <begin position="243"/>
        <end position="261"/>
    </location>
</feature>
<protein>
    <submittedName>
        <fullName evidence="2">Uncharacterized protein</fullName>
    </submittedName>
</protein>
<evidence type="ECO:0000256" key="1">
    <source>
        <dbReference type="SAM" id="Phobius"/>
    </source>
</evidence>
<evidence type="ECO:0000313" key="3">
    <source>
        <dbReference type="Proteomes" id="UP000199079"/>
    </source>
</evidence>
<feature type="transmembrane region" description="Helical" evidence="1">
    <location>
        <begin position="12"/>
        <end position="29"/>
    </location>
</feature>
<keyword evidence="1" id="KW-1133">Transmembrane helix</keyword>
<accession>A0A1H3E5P9</accession>
<evidence type="ECO:0000313" key="2">
    <source>
        <dbReference type="EMBL" id="SDX73995.1"/>
    </source>
</evidence>
<proteinExistence type="predicted"/>
<dbReference type="Proteomes" id="UP000199079">
    <property type="component" value="Unassembled WGS sequence"/>
</dbReference>
<dbReference type="EMBL" id="FNPC01000001">
    <property type="protein sequence ID" value="SDX73995.1"/>
    <property type="molecule type" value="Genomic_DNA"/>
</dbReference>
<sequence length="273" mass="28735">MYSGPIDVLIRFGAVLVGVGFLVQAGLVLRQSIAMAAPAADRIRDATGGDTVAIDGTVRATRDDAGGLRTVTAPLSGDDCVFAAWRIEEFFGHEVATQDGWTDHASGYDAEAFELADGSGTIAVDVSGDWEFLETEFDLAGLDSPHRTVSIDEDVPAEIRDFEAAVGAEDRTPAAIDVPTSDAGPKQGDRRYYEATIDAGDDLFVSGVASERDAETGLVVTGGGDDRLLVSDQGRRGATRSRLFGVVVLSVVGLLLCWYGVAPLLRSVPITPT</sequence>
<dbReference type="RefSeq" id="WP_092730387.1">
    <property type="nucleotide sequence ID" value="NZ_FNPC01000001.1"/>
</dbReference>
<keyword evidence="1" id="KW-0812">Transmembrane</keyword>
<keyword evidence="1" id="KW-0472">Membrane</keyword>
<keyword evidence="3" id="KW-1185">Reference proteome</keyword>